<dbReference type="AlphaFoldDB" id="A0A852YSS9"/>
<dbReference type="PANTHER" id="PTHR45229:SF3">
    <property type="entry name" value="BIODEGRADATIVE ARGININE DECARBOXYLASE"/>
    <property type="match status" value="1"/>
</dbReference>
<dbReference type="Proteomes" id="UP000548304">
    <property type="component" value="Unassembled WGS sequence"/>
</dbReference>
<dbReference type="InterPro" id="IPR036633">
    <property type="entry name" value="Prn/Lys/Arg_de-COase_C_sf"/>
</dbReference>
<sequence length="87" mass="9738">MRDRLRRVPLEKLHHSVAASMVVPVPPGAPILMPGEATGPRRGAFTGYLFGLRDFDRSFPGFEHDVRGLTRDRSGEYWIDCLRDASG</sequence>
<dbReference type="Gene3D" id="3.90.100.10">
    <property type="entry name" value="Orn/Lys/Arg decarboxylase, C-terminal domain"/>
    <property type="match status" value="1"/>
</dbReference>
<dbReference type="InterPro" id="IPR011193">
    <property type="entry name" value="Orn/lys/arg_de-COase"/>
</dbReference>
<keyword evidence="3" id="KW-1185">Reference proteome</keyword>
<dbReference type="SUPFAM" id="SSF55904">
    <property type="entry name" value="Ornithine decarboxylase C-terminal domain"/>
    <property type="match status" value="1"/>
</dbReference>
<evidence type="ECO:0000313" key="2">
    <source>
        <dbReference type="EMBL" id="NYH77761.1"/>
    </source>
</evidence>
<dbReference type="GO" id="GO:0030170">
    <property type="term" value="F:pyridoxal phosphate binding"/>
    <property type="evidence" value="ECO:0007669"/>
    <property type="project" value="TreeGrafter"/>
</dbReference>
<dbReference type="GO" id="GO:0006527">
    <property type="term" value="P:L-arginine catabolic process"/>
    <property type="evidence" value="ECO:0007669"/>
    <property type="project" value="TreeGrafter"/>
</dbReference>
<feature type="domain" description="Orn/Lys/Arg decarboxylase C-terminal" evidence="1">
    <location>
        <begin position="1"/>
        <end position="72"/>
    </location>
</feature>
<dbReference type="Pfam" id="PF03711">
    <property type="entry name" value="OKR_DC_1_C"/>
    <property type="match status" value="1"/>
</dbReference>
<dbReference type="GO" id="GO:0008792">
    <property type="term" value="F:arginine decarboxylase activity"/>
    <property type="evidence" value="ECO:0007669"/>
    <property type="project" value="TreeGrafter"/>
</dbReference>
<dbReference type="GO" id="GO:0005829">
    <property type="term" value="C:cytosol"/>
    <property type="evidence" value="ECO:0007669"/>
    <property type="project" value="TreeGrafter"/>
</dbReference>
<comment type="caution">
    <text evidence="2">The sequence shown here is derived from an EMBL/GenBank/DDBJ whole genome shotgun (WGS) entry which is preliminary data.</text>
</comment>
<dbReference type="PANTHER" id="PTHR45229">
    <property type="entry name" value="CONSTITUTIVE ORNITHINE DECARBOXYLASE"/>
    <property type="match status" value="1"/>
</dbReference>
<organism evidence="2 3">
    <name type="scientific">Actinopolyspora biskrensis</name>
    <dbReference type="NCBI Taxonomy" id="1470178"/>
    <lineage>
        <taxon>Bacteria</taxon>
        <taxon>Bacillati</taxon>
        <taxon>Actinomycetota</taxon>
        <taxon>Actinomycetes</taxon>
        <taxon>Actinopolysporales</taxon>
        <taxon>Actinopolysporaceae</taxon>
        <taxon>Actinopolyspora</taxon>
    </lineage>
</organism>
<dbReference type="InterPro" id="IPR008286">
    <property type="entry name" value="Prn/Lys/Arg_de-COase_C"/>
</dbReference>
<name>A0A852YSS9_9ACTN</name>
<proteinExistence type="predicted"/>
<protein>
    <submittedName>
        <fullName evidence="2">Arginine/lysine/ornithine decarboxylase</fullName>
    </submittedName>
</protein>
<gene>
    <name evidence="2" type="ORF">FHR84_001075</name>
</gene>
<reference evidence="2 3" key="1">
    <citation type="submission" date="2020-07" db="EMBL/GenBank/DDBJ databases">
        <title>Genomic Encyclopedia of Type Strains, Phase III (KMG-III): the genomes of soil and plant-associated and newly described type strains.</title>
        <authorList>
            <person name="Whitman W."/>
        </authorList>
    </citation>
    <scope>NUCLEOTIDE SEQUENCE [LARGE SCALE GENOMIC DNA]</scope>
    <source>
        <strain evidence="2 3">CECT 8576</strain>
    </source>
</reference>
<dbReference type="EMBL" id="JACBYW010000001">
    <property type="protein sequence ID" value="NYH77761.1"/>
    <property type="molecule type" value="Genomic_DNA"/>
</dbReference>
<evidence type="ECO:0000259" key="1">
    <source>
        <dbReference type="Pfam" id="PF03711"/>
    </source>
</evidence>
<accession>A0A852YSS9</accession>
<evidence type="ECO:0000313" key="3">
    <source>
        <dbReference type="Proteomes" id="UP000548304"/>
    </source>
</evidence>